<gene>
    <name evidence="1" type="ORF">J2Z82_003084</name>
</gene>
<protein>
    <submittedName>
        <fullName evidence="1">Uncharacterized protein</fullName>
    </submittedName>
</protein>
<evidence type="ECO:0000313" key="1">
    <source>
        <dbReference type="EMBL" id="MBP1950127.1"/>
    </source>
</evidence>
<evidence type="ECO:0000313" key="2">
    <source>
        <dbReference type="Proteomes" id="UP001519328"/>
    </source>
</evidence>
<comment type="caution">
    <text evidence="1">The sequence shown here is derived from an EMBL/GenBank/DDBJ whole genome shotgun (WGS) entry which is preliminary data.</text>
</comment>
<proteinExistence type="predicted"/>
<organism evidence="1 2">
    <name type="scientific">Virgibacillus litoralis</name>
    <dbReference type="NCBI Taxonomy" id="578221"/>
    <lineage>
        <taxon>Bacteria</taxon>
        <taxon>Bacillati</taxon>
        <taxon>Bacillota</taxon>
        <taxon>Bacilli</taxon>
        <taxon>Bacillales</taxon>
        <taxon>Bacillaceae</taxon>
        <taxon>Virgibacillus</taxon>
    </lineage>
</organism>
<sequence length="41" mass="4333">MDDGDNAGYYANVVSVSVLVRPKTPEGGFLHGKANARNGRV</sequence>
<reference evidence="1 2" key="1">
    <citation type="submission" date="2021-03" db="EMBL/GenBank/DDBJ databases">
        <title>Genomic Encyclopedia of Type Strains, Phase IV (KMG-IV): sequencing the most valuable type-strain genomes for metagenomic binning, comparative biology and taxonomic classification.</title>
        <authorList>
            <person name="Goeker M."/>
        </authorList>
    </citation>
    <scope>NUCLEOTIDE SEQUENCE [LARGE SCALE GENOMIC DNA]</scope>
    <source>
        <strain evidence="1 2">DSM 21085</strain>
    </source>
</reference>
<dbReference type="Proteomes" id="UP001519328">
    <property type="component" value="Unassembled WGS sequence"/>
</dbReference>
<accession>A0ABS4HGS6</accession>
<name>A0ABS4HGS6_9BACI</name>
<keyword evidence="2" id="KW-1185">Reference proteome</keyword>
<dbReference type="EMBL" id="JAGGKK010000018">
    <property type="protein sequence ID" value="MBP1950127.1"/>
    <property type="molecule type" value="Genomic_DNA"/>
</dbReference>
<dbReference type="RefSeq" id="WP_280923004.1">
    <property type="nucleotide sequence ID" value="NZ_JAGGKK010000018.1"/>
</dbReference>